<protein>
    <recommendedName>
        <fullName evidence="3">HTH cro/C1-type domain-containing protein</fullName>
    </recommendedName>
</protein>
<dbReference type="SUPFAM" id="SSF47413">
    <property type="entry name" value="lambda repressor-like DNA-binding domains"/>
    <property type="match status" value="1"/>
</dbReference>
<gene>
    <name evidence="1" type="ORF">CGK74_17935</name>
</gene>
<dbReference type="CDD" id="cd00093">
    <property type="entry name" value="HTH_XRE"/>
    <property type="match status" value="1"/>
</dbReference>
<comment type="caution">
    <text evidence="1">The sequence shown here is derived from an EMBL/GenBank/DDBJ whole genome shotgun (WGS) entry which is preliminary data.</text>
</comment>
<evidence type="ECO:0000313" key="2">
    <source>
        <dbReference type="Proteomes" id="UP000215181"/>
    </source>
</evidence>
<organism evidence="1 2">
    <name type="scientific">Thauera propionica</name>
    <dbReference type="NCBI Taxonomy" id="2019431"/>
    <lineage>
        <taxon>Bacteria</taxon>
        <taxon>Pseudomonadati</taxon>
        <taxon>Pseudomonadota</taxon>
        <taxon>Betaproteobacteria</taxon>
        <taxon>Rhodocyclales</taxon>
        <taxon>Zoogloeaceae</taxon>
        <taxon>Thauera</taxon>
    </lineage>
</organism>
<reference evidence="1 2" key="1">
    <citation type="submission" date="2017-07" db="EMBL/GenBank/DDBJ databases">
        <title>Thauera sp. KNDSS-Mac4 genome sequence and assembly.</title>
        <authorList>
            <person name="Mayilraj S."/>
        </authorList>
    </citation>
    <scope>NUCLEOTIDE SEQUENCE [LARGE SCALE GENOMIC DNA]</scope>
    <source>
        <strain evidence="1 2">KNDSS-Mac4</strain>
    </source>
</reference>
<dbReference type="InterPro" id="IPR001387">
    <property type="entry name" value="Cro/C1-type_HTH"/>
</dbReference>
<proteinExistence type="predicted"/>
<evidence type="ECO:0000313" key="1">
    <source>
        <dbReference type="EMBL" id="OYD52442.1"/>
    </source>
</evidence>
<evidence type="ECO:0008006" key="3">
    <source>
        <dbReference type="Google" id="ProtNLM"/>
    </source>
</evidence>
<keyword evidence="2" id="KW-1185">Reference proteome</keyword>
<accession>A0A235ETT8</accession>
<dbReference type="AlphaFoldDB" id="A0A235ETT8"/>
<name>A0A235ETT8_9RHOO</name>
<sequence>MSSEGVSVTELAERLRVSQPYLSQLLGGDKSFTQASDDLIRRVAGFLYLPPVVCFVLAERLMPADFETCSYDDEFLSLERRAAFIAESTFALEAGVTKELLMAADARMLSLVLGMYEAMVGPGELVSRRERWSWLASRDT</sequence>
<dbReference type="GO" id="GO:0003677">
    <property type="term" value="F:DNA binding"/>
    <property type="evidence" value="ECO:0007669"/>
    <property type="project" value="InterPro"/>
</dbReference>
<dbReference type="Proteomes" id="UP000215181">
    <property type="component" value="Unassembled WGS sequence"/>
</dbReference>
<dbReference type="InterPro" id="IPR010982">
    <property type="entry name" value="Lambda_DNA-bd_dom_sf"/>
</dbReference>
<dbReference type="EMBL" id="NOIH01000039">
    <property type="protein sequence ID" value="OYD52442.1"/>
    <property type="molecule type" value="Genomic_DNA"/>
</dbReference>